<dbReference type="EMBL" id="JAHLQI010000001">
    <property type="protein sequence ID" value="MBU5489400.1"/>
    <property type="molecule type" value="Genomic_DNA"/>
</dbReference>
<sequence>MDREDLSENEIRVLDNKIYAEESKKAEAYPYGFVPTFHRYRLTEYEKKKGRTIFVCSMADLFGSWVPDEWIEEVFAACERALQHTYLFLTKNPKRYLTLALAGKLPAKANMWYGTTATTPDENFFWGGAWHTFVSIEPILRDYSGEIGKMCDTFAQWVIIGAETGNRKDKVVPEKSWLDEIVKTCIESNITVFMKDSLVPIVGEENMFRELLWDRTTWESEKGQEWLDRYYQAIDFRDTNLYNKIRSKETKK</sequence>
<organism evidence="1 2">
    <name type="scientific">Butyricicoccus intestinisimiae</name>
    <dbReference type="NCBI Taxonomy" id="2841509"/>
    <lineage>
        <taxon>Bacteria</taxon>
        <taxon>Bacillati</taxon>
        <taxon>Bacillota</taxon>
        <taxon>Clostridia</taxon>
        <taxon>Eubacteriales</taxon>
        <taxon>Butyricicoccaceae</taxon>
        <taxon>Butyricicoccus</taxon>
    </lineage>
</organism>
<protein>
    <submittedName>
        <fullName evidence="1">Phage Gp37/Gp68 family protein</fullName>
    </submittedName>
</protein>
<keyword evidence="2" id="KW-1185">Reference proteome</keyword>
<name>A0ABS6ERC2_9FIRM</name>
<dbReference type="Pfam" id="PF07505">
    <property type="entry name" value="DUF5131"/>
    <property type="match status" value="1"/>
</dbReference>
<dbReference type="RefSeq" id="WP_216468996.1">
    <property type="nucleotide sequence ID" value="NZ_JAHLQI010000001.1"/>
</dbReference>
<proteinExistence type="predicted"/>
<dbReference type="Proteomes" id="UP000783588">
    <property type="component" value="Unassembled WGS sequence"/>
</dbReference>
<dbReference type="InterPro" id="IPR011101">
    <property type="entry name" value="DUF5131"/>
</dbReference>
<evidence type="ECO:0000313" key="1">
    <source>
        <dbReference type="EMBL" id="MBU5489400.1"/>
    </source>
</evidence>
<reference evidence="1 2" key="1">
    <citation type="submission" date="2021-06" db="EMBL/GenBank/DDBJ databases">
        <authorList>
            <person name="Sun Q."/>
            <person name="Li D."/>
        </authorList>
    </citation>
    <scope>NUCLEOTIDE SEQUENCE [LARGE SCALE GENOMIC DNA]</scope>
    <source>
        <strain evidence="1 2">MSJd-7</strain>
    </source>
</reference>
<evidence type="ECO:0000313" key="2">
    <source>
        <dbReference type="Proteomes" id="UP000783588"/>
    </source>
</evidence>
<accession>A0ABS6ERC2</accession>
<gene>
    <name evidence="1" type="ORF">KQI75_01955</name>
</gene>
<comment type="caution">
    <text evidence="1">The sequence shown here is derived from an EMBL/GenBank/DDBJ whole genome shotgun (WGS) entry which is preliminary data.</text>
</comment>